<dbReference type="InterPro" id="IPR036259">
    <property type="entry name" value="MFS_trans_sf"/>
</dbReference>
<feature type="domain" description="Major facilitator superfamily (MFS) profile" evidence="8">
    <location>
        <begin position="75"/>
        <end position="220"/>
    </location>
</feature>
<evidence type="ECO:0000256" key="4">
    <source>
        <dbReference type="ARBA" id="ARBA00022989"/>
    </source>
</evidence>
<dbReference type="PANTHER" id="PTHR23501">
    <property type="entry name" value="MAJOR FACILITATOR SUPERFAMILY"/>
    <property type="match status" value="1"/>
</dbReference>
<dbReference type="Pfam" id="PF07690">
    <property type="entry name" value="MFS_1"/>
    <property type="match status" value="1"/>
</dbReference>
<dbReference type="InterPro" id="IPR011701">
    <property type="entry name" value="MFS"/>
</dbReference>
<keyword evidence="4 7" id="KW-1133">Transmembrane helix</keyword>
<dbReference type="Gene3D" id="1.20.1720.10">
    <property type="entry name" value="Multidrug resistance protein D"/>
    <property type="match status" value="1"/>
</dbReference>
<comment type="caution">
    <text evidence="9">The sequence shown here is derived from an EMBL/GenBank/DDBJ whole genome shotgun (WGS) entry which is preliminary data.</text>
</comment>
<evidence type="ECO:0000256" key="3">
    <source>
        <dbReference type="ARBA" id="ARBA00022692"/>
    </source>
</evidence>
<dbReference type="Proteomes" id="UP001305779">
    <property type="component" value="Unassembled WGS sequence"/>
</dbReference>
<dbReference type="EMBL" id="JAXOVC010000008">
    <property type="protein sequence ID" value="KAK4497982.1"/>
    <property type="molecule type" value="Genomic_DNA"/>
</dbReference>
<keyword evidence="5 7" id="KW-0472">Membrane</keyword>
<feature type="transmembrane region" description="Helical" evidence="7">
    <location>
        <begin position="110"/>
        <end position="129"/>
    </location>
</feature>
<dbReference type="PANTHER" id="PTHR23501:SF177">
    <property type="entry name" value="MAJOR FACILITATOR SUPERFAMILY (MFS) PROFILE DOMAIN-CONTAINING PROTEIN-RELATED"/>
    <property type="match status" value="1"/>
</dbReference>
<name>A0ABR0E994_ZASCE</name>
<evidence type="ECO:0000256" key="5">
    <source>
        <dbReference type="ARBA" id="ARBA00023136"/>
    </source>
</evidence>
<keyword evidence="10" id="KW-1185">Reference proteome</keyword>
<evidence type="ECO:0000313" key="9">
    <source>
        <dbReference type="EMBL" id="KAK4497982.1"/>
    </source>
</evidence>
<dbReference type="PROSITE" id="PS50850">
    <property type="entry name" value="MFS"/>
    <property type="match status" value="1"/>
</dbReference>
<evidence type="ECO:0000256" key="6">
    <source>
        <dbReference type="SAM" id="MobiDB-lite"/>
    </source>
</evidence>
<keyword evidence="3 7" id="KW-0812">Transmembrane</keyword>
<evidence type="ECO:0000256" key="7">
    <source>
        <dbReference type="SAM" id="Phobius"/>
    </source>
</evidence>
<dbReference type="SUPFAM" id="SSF103473">
    <property type="entry name" value="MFS general substrate transporter"/>
    <property type="match status" value="1"/>
</dbReference>
<organism evidence="9 10">
    <name type="scientific">Zasmidium cellare</name>
    <name type="common">Wine cellar mold</name>
    <name type="synonym">Racodium cellare</name>
    <dbReference type="NCBI Taxonomy" id="395010"/>
    <lineage>
        <taxon>Eukaryota</taxon>
        <taxon>Fungi</taxon>
        <taxon>Dikarya</taxon>
        <taxon>Ascomycota</taxon>
        <taxon>Pezizomycotina</taxon>
        <taxon>Dothideomycetes</taxon>
        <taxon>Dothideomycetidae</taxon>
        <taxon>Mycosphaerellales</taxon>
        <taxon>Mycosphaerellaceae</taxon>
        <taxon>Zasmidium</taxon>
    </lineage>
</organism>
<feature type="transmembrane region" description="Helical" evidence="7">
    <location>
        <begin position="141"/>
        <end position="161"/>
    </location>
</feature>
<protein>
    <recommendedName>
        <fullName evidence="8">Major facilitator superfamily (MFS) profile domain-containing protein</fullName>
    </recommendedName>
</protein>
<evidence type="ECO:0000313" key="10">
    <source>
        <dbReference type="Proteomes" id="UP001305779"/>
    </source>
</evidence>
<reference evidence="9 10" key="1">
    <citation type="journal article" date="2023" name="G3 (Bethesda)">
        <title>A chromosome-level genome assembly of Zasmidium syzygii isolated from banana leaves.</title>
        <authorList>
            <person name="van Westerhoven A.C."/>
            <person name="Mehrabi R."/>
            <person name="Talebi R."/>
            <person name="Steentjes M.B.F."/>
            <person name="Corcolon B."/>
            <person name="Chong P.A."/>
            <person name="Kema G.H.J."/>
            <person name="Seidl M.F."/>
        </authorList>
    </citation>
    <scope>NUCLEOTIDE SEQUENCE [LARGE SCALE GENOMIC DNA]</scope>
    <source>
        <strain evidence="9 10">P124</strain>
    </source>
</reference>
<evidence type="ECO:0000259" key="8">
    <source>
        <dbReference type="PROSITE" id="PS50850"/>
    </source>
</evidence>
<feature type="transmembrane region" description="Helical" evidence="7">
    <location>
        <begin position="72"/>
        <end position="98"/>
    </location>
</feature>
<feature type="transmembrane region" description="Helical" evidence="7">
    <location>
        <begin position="181"/>
        <end position="204"/>
    </location>
</feature>
<dbReference type="InterPro" id="IPR020846">
    <property type="entry name" value="MFS_dom"/>
</dbReference>
<feature type="region of interest" description="Disordered" evidence="6">
    <location>
        <begin position="1"/>
        <end position="61"/>
    </location>
</feature>
<comment type="subcellular location">
    <subcellularLocation>
        <location evidence="1">Membrane</location>
        <topology evidence="1">Multi-pass membrane protein</topology>
    </subcellularLocation>
</comment>
<proteinExistence type="predicted"/>
<evidence type="ECO:0000256" key="1">
    <source>
        <dbReference type="ARBA" id="ARBA00004141"/>
    </source>
</evidence>
<gene>
    <name evidence="9" type="ORF">PRZ48_010638</name>
</gene>
<accession>A0ABR0E994</accession>
<sequence length="220" mass="23219">MSPSTPTEKNEATPYLEAKATPSSTSGTENEQEHLAAKEAGTVAAPVDDDGSLAPSTPDDGDDPNLPHGMKLFFIIVALVLSVFFFSLDQTIVATAIPKITDEFNSLDDISWYGSAFFLTIGGFQFMWGKMYKYFPLKISFLIAIFIFEVGSLICAVAHNSTTLIVGRAIPGVGAAGIGSGSYTIVTFAITVAALGISFVISLASRFQKINTESLTGGAA</sequence>
<evidence type="ECO:0000256" key="2">
    <source>
        <dbReference type="ARBA" id="ARBA00022448"/>
    </source>
</evidence>
<keyword evidence="2" id="KW-0813">Transport</keyword>